<protein>
    <recommendedName>
        <fullName evidence="4 13">CRISPR-associated exonuclease Cas4</fullName>
        <ecNumber evidence="3 13">3.1.12.1</ecNumber>
    </recommendedName>
</protein>
<dbReference type="Proteomes" id="UP000065473">
    <property type="component" value="Chromosome"/>
</dbReference>
<proteinExistence type="inferred from homology"/>
<keyword evidence="8 13" id="KW-0269">Exonuclease</keyword>
<comment type="similarity">
    <text evidence="2 13">Belongs to the CRISPR-associated exonuclease Cas4 family.</text>
</comment>
<dbReference type="STRING" id="1435377.SUSAZ_01385"/>
<organism evidence="15 18">
    <name type="scientific">Sulfolobus acidocaldarius</name>
    <dbReference type="NCBI Taxonomy" id="2285"/>
    <lineage>
        <taxon>Archaea</taxon>
        <taxon>Thermoproteota</taxon>
        <taxon>Thermoprotei</taxon>
        <taxon>Sulfolobales</taxon>
        <taxon>Sulfolobaceae</taxon>
        <taxon>Sulfolobus</taxon>
    </lineage>
</organism>
<dbReference type="PANTHER" id="PTHR36531:SF2">
    <property type="entry name" value="CRISPR-ASSOCIATED EXONUCLEASE CAS4"/>
    <property type="match status" value="1"/>
</dbReference>
<reference evidence="17 18" key="1">
    <citation type="submission" date="2015-12" db="EMBL/GenBank/DDBJ databases">
        <title>A stable core within a dynamic pangenome in Sulfolobus acidocaldarius.</title>
        <authorList>
            <person name="Anderson R."/>
            <person name="Kouris A."/>
            <person name="Seward C."/>
            <person name="Campbell K."/>
            <person name="Whitaker R."/>
        </authorList>
    </citation>
    <scope>NUCLEOTIDE SEQUENCE [LARGE SCALE GENOMIC DNA]</scope>
    <source>
        <strain evidence="15 18">GG12-C01-09</strain>
        <strain evidence="16 17">NG05B_CO5_07</strain>
    </source>
</reference>
<sequence>MLIEALINSKIKDYMSHQREEGVLYVTDLLRCPMKLRFETMYKEIALSEAFTPATMLGDLVHLGLQEFIKSVYPNSQIEVEGEKTIPVDGKEIKIKGRADAIIQINDEKVIVEIKSARADRSLPHEHHKYQLQIYLWLFGIKRGLLVYITPDRVTEYSVNEPAEEVTIIRLAEETLKAKIAPRYSWECEYCAFKTLCPYKKIK</sequence>
<dbReference type="GO" id="GO:0046872">
    <property type="term" value="F:metal ion binding"/>
    <property type="evidence" value="ECO:0007669"/>
    <property type="project" value="UniProtKB-KW"/>
</dbReference>
<keyword evidence="7 13" id="KW-0378">Hydrolase</keyword>
<evidence type="ECO:0000256" key="7">
    <source>
        <dbReference type="ARBA" id="ARBA00022801"/>
    </source>
</evidence>
<evidence type="ECO:0000256" key="8">
    <source>
        <dbReference type="ARBA" id="ARBA00022839"/>
    </source>
</evidence>
<dbReference type="InterPro" id="IPR038726">
    <property type="entry name" value="PDDEXK_AddAB-type"/>
</dbReference>
<dbReference type="GO" id="GO:0004527">
    <property type="term" value="F:exonuclease activity"/>
    <property type="evidence" value="ECO:0007669"/>
    <property type="project" value="UniProtKB-KW"/>
</dbReference>
<evidence type="ECO:0000313" key="17">
    <source>
        <dbReference type="Proteomes" id="UP000060043"/>
    </source>
</evidence>
<evidence type="ECO:0000256" key="6">
    <source>
        <dbReference type="ARBA" id="ARBA00022723"/>
    </source>
</evidence>
<evidence type="ECO:0000256" key="12">
    <source>
        <dbReference type="ARBA" id="ARBA00023211"/>
    </source>
</evidence>
<dbReference type="GO" id="GO:0051607">
    <property type="term" value="P:defense response to virus"/>
    <property type="evidence" value="ECO:0007669"/>
    <property type="project" value="UniProtKB-KW"/>
</dbReference>
<dbReference type="PANTHER" id="PTHR36531">
    <property type="entry name" value="CRISPR-ASSOCIATED EXONUCLEASE CAS4"/>
    <property type="match status" value="1"/>
</dbReference>
<evidence type="ECO:0000256" key="4">
    <source>
        <dbReference type="ARBA" id="ARBA00020049"/>
    </source>
</evidence>
<dbReference type="OrthoDB" id="10444at2157"/>
<evidence type="ECO:0000256" key="11">
    <source>
        <dbReference type="ARBA" id="ARBA00023118"/>
    </source>
</evidence>
<dbReference type="EC" id="3.1.12.1" evidence="3 13"/>
<comment type="function">
    <text evidence="13">CRISPR (clustered regularly interspaced short palindromic repeat) is an adaptive immune system that provides protection against mobile genetic elements (viruses, transposable elements and conjugative plasmids). CRISPR clusters contain sequences complementary to antecedent mobile elements and target invading nucleic acids. CRISPR clusters are transcribed and processed into CRISPR RNA (crRNA).</text>
</comment>
<dbReference type="Proteomes" id="UP000060043">
    <property type="component" value="Chromosome"/>
</dbReference>
<dbReference type="Pfam" id="PF12705">
    <property type="entry name" value="PDDEXK_1"/>
    <property type="match status" value="1"/>
</dbReference>
<keyword evidence="12 13" id="KW-0464">Manganese</keyword>
<comment type="cofactor">
    <cofactor evidence="13">
        <name>iron-sulfur cluster</name>
        <dbReference type="ChEBI" id="CHEBI:30408"/>
    </cofactor>
</comment>
<keyword evidence="6 13" id="KW-0479">Metal-binding</keyword>
<dbReference type="GeneID" id="14550804"/>
<keyword evidence="10 13" id="KW-0411">Iron-sulfur</keyword>
<dbReference type="OMA" id="DWECRYC"/>
<comment type="cofactor">
    <cofactor evidence="13">
        <name>Mg(2+)</name>
        <dbReference type="ChEBI" id="CHEBI:18420"/>
    </cofactor>
    <cofactor evidence="13">
        <name>Mn(2+)</name>
        <dbReference type="ChEBI" id="CHEBI:29035"/>
    </cofactor>
    <text evidence="13">Mg(2+) or Mn(2+) required for ssDNA cleavage activity.</text>
</comment>
<dbReference type="Gene3D" id="3.90.320.10">
    <property type="match status" value="1"/>
</dbReference>
<evidence type="ECO:0000313" key="15">
    <source>
        <dbReference type="EMBL" id="ALU29347.1"/>
    </source>
</evidence>
<dbReference type="GO" id="GO:0051536">
    <property type="term" value="F:iron-sulfur cluster binding"/>
    <property type="evidence" value="ECO:0007669"/>
    <property type="project" value="UniProtKB-KW"/>
</dbReference>
<keyword evidence="11 13" id="KW-0051">Antiviral defense</keyword>
<accession>A0A0U3FPI9</accession>
<dbReference type="AlphaFoldDB" id="A0A0U3FPI9"/>
<evidence type="ECO:0000256" key="2">
    <source>
        <dbReference type="ARBA" id="ARBA00009189"/>
    </source>
</evidence>
<dbReference type="EMBL" id="CP013694">
    <property type="protein sequence ID" value="ALU29347.1"/>
    <property type="molecule type" value="Genomic_DNA"/>
</dbReference>
<keyword evidence="5 13" id="KW-0540">Nuclease</keyword>
<evidence type="ECO:0000256" key="9">
    <source>
        <dbReference type="ARBA" id="ARBA00023004"/>
    </source>
</evidence>
<dbReference type="SMR" id="A0A0U3FPI9"/>
<dbReference type="InterPro" id="IPR051827">
    <property type="entry name" value="Cas4_exonuclease"/>
</dbReference>
<dbReference type="RefSeq" id="WP_011277192.1">
    <property type="nucleotide sequence ID" value="NZ_BHWZ01000001.1"/>
</dbReference>
<evidence type="ECO:0000313" key="16">
    <source>
        <dbReference type="EMBL" id="ALU32076.1"/>
    </source>
</evidence>
<gene>
    <name evidence="15" type="ORF">ATY89_04910</name>
    <name evidence="16" type="ORF">ATZ20_07935</name>
</gene>
<dbReference type="InterPro" id="IPR013343">
    <property type="entry name" value="CRISPR-assoc_prot_Cas4"/>
</dbReference>
<keyword evidence="9 13" id="KW-0408">Iron</keyword>
<dbReference type="EMBL" id="CP013695">
    <property type="protein sequence ID" value="ALU32076.1"/>
    <property type="molecule type" value="Genomic_DNA"/>
</dbReference>
<feature type="domain" description="PD-(D/E)XK endonuclease-like" evidence="14">
    <location>
        <begin position="78"/>
        <end position="198"/>
    </location>
</feature>
<evidence type="ECO:0000313" key="18">
    <source>
        <dbReference type="Proteomes" id="UP000065473"/>
    </source>
</evidence>
<dbReference type="PaxDb" id="1435377-SUSAZ_01385"/>
<evidence type="ECO:0000256" key="1">
    <source>
        <dbReference type="ARBA" id="ARBA00001936"/>
    </source>
</evidence>
<evidence type="ECO:0000256" key="3">
    <source>
        <dbReference type="ARBA" id="ARBA00012768"/>
    </source>
</evidence>
<name>A0A0U3FPI9_9CREN</name>
<evidence type="ECO:0000259" key="14">
    <source>
        <dbReference type="Pfam" id="PF12705"/>
    </source>
</evidence>
<evidence type="ECO:0000256" key="10">
    <source>
        <dbReference type="ARBA" id="ARBA00023014"/>
    </source>
</evidence>
<dbReference type="NCBIfam" id="TIGR00372">
    <property type="entry name" value="cas4"/>
    <property type="match status" value="1"/>
</dbReference>
<comment type="cofactor">
    <cofactor evidence="1">
        <name>Mn(2+)</name>
        <dbReference type="ChEBI" id="CHEBI:29035"/>
    </cofactor>
</comment>
<dbReference type="InterPro" id="IPR011604">
    <property type="entry name" value="PDDEXK-like_dom_sf"/>
</dbReference>
<evidence type="ECO:0000256" key="13">
    <source>
        <dbReference type="RuleBase" id="RU365022"/>
    </source>
</evidence>
<evidence type="ECO:0000256" key="5">
    <source>
        <dbReference type="ARBA" id="ARBA00022722"/>
    </source>
</evidence>